<dbReference type="GO" id="GO:0000976">
    <property type="term" value="F:transcription cis-regulatory region binding"/>
    <property type="evidence" value="ECO:0007669"/>
    <property type="project" value="TreeGrafter"/>
</dbReference>
<dbReference type="GO" id="GO:0003700">
    <property type="term" value="F:DNA-binding transcription factor activity"/>
    <property type="evidence" value="ECO:0007669"/>
    <property type="project" value="TreeGrafter"/>
</dbReference>
<dbReference type="EMBL" id="CP034550">
    <property type="protein sequence ID" value="QFZ21586.1"/>
    <property type="molecule type" value="Genomic_DNA"/>
</dbReference>
<dbReference type="Proteomes" id="UP000325787">
    <property type="component" value="Chromosome"/>
</dbReference>
<dbReference type="InterPro" id="IPR009057">
    <property type="entry name" value="Homeodomain-like_sf"/>
</dbReference>
<dbReference type="PANTHER" id="PTHR30055">
    <property type="entry name" value="HTH-TYPE TRANSCRIPTIONAL REGULATOR RUTR"/>
    <property type="match status" value="1"/>
</dbReference>
<dbReference type="Gene3D" id="1.10.357.10">
    <property type="entry name" value="Tetracycline Repressor, domain 2"/>
    <property type="match status" value="1"/>
</dbReference>
<dbReference type="PANTHER" id="PTHR30055:SF219">
    <property type="entry name" value="TRANSCRIPTIONAL REGULATORY PROTEIN"/>
    <property type="match status" value="1"/>
</dbReference>
<dbReference type="InterPro" id="IPR041583">
    <property type="entry name" value="TetR_C_31"/>
</dbReference>
<dbReference type="InterPro" id="IPR050109">
    <property type="entry name" value="HTH-type_TetR-like_transc_reg"/>
</dbReference>
<feature type="region of interest" description="Disordered" evidence="3">
    <location>
        <begin position="188"/>
        <end position="234"/>
    </location>
</feature>
<evidence type="ECO:0000313" key="6">
    <source>
        <dbReference type="Proteomes" id="UP000325787"/>
    </source>
</evidence>
<dbReference type="Pfam" id="PF17940">
    <property type="entry name" value="TetR_C_31"/>
    <property type="match status" value="1"/>
</dbReference>
<dbReference type="OrthoDB" id="2356263at2"/>
<reference evidence="6" key="1">
    <citation type="journal article" date="2021" name="Curr. Microbiol.">
        <title>Complete genome of nocamycin-producing strain Saccharothrix syringae NRRL B-16468 reveals the biosynthetic potential for secondary metabolites.</title>
        <authorList>
            <person name="Mo X."/>
            <person name="Yang S."/>
        </authorList>
    </citation>
    <scope>NUCLEOTIDE SEQUENCE [LARGE SCALE GENOMIC DNA]</scope>
    <source>
        <strain evidence="6">ATCC 51364 / DSM 43886 / JCM 6844 / KCTC 9398 / NBRC 14523 / NRRL B-16468 / INA 2240</strain>
    </source>
</reference>
<name>A0A5Q0H5V8_SACSY</name>
<dbReference type="PROSITE" id="PS50977">
    <property type="entry name" value="HTH_TETR_2"/>
    <property type="match status" value="1"/>
</dbReference>
<evidence type="ECO:0000256" key="3">
    <source>
        <dbReference type="SAM" id="MobiDB-lite"/>
    </source>
</evidence>
<gene>
    <name evidence="5" type="ORF">EKG83_33070</name>
</gene>
<evidence type="ECO:0000259" key="4">
    <source>
        <dbReference type="PROSITE" id="PS50977"/>
    </source>
</evidence>
<dbReference type="AlphaFoldDB" id="A0A5Q0H5V8"/>
<proteinExistence type="predicted"/>
<evidence type="ECO:0000256" key="2">
    <source>
        <dbReference type="PROSITE-ProRule" id="PRU00335"/>
    </source>
</evidence>
<dbReference type="SUPFAM" id="SSF46689">
    <property type="entry name" value="Homeodomain-like"/>
    <property type="match status" value="1"/>
</dbReference>
<dbReference type="PRINTS" id="PR00455">
    <property type="entry name" value="HTHTETR"/>
</dbReference>
<dbReference type="KEGG" id="ssyi:EKG83_33070"/>
<feature type="DNA-binding region" description="H-T-H motif" evidence="2">
    <location>
        <begin position="24"/>
        <end position="43"/>
    </location>
</feature>
<organism evidence="5 6">
    <name type="scientific">Saccharothrix syringae</name>
    <name type="common">Nocardiopsis syringae</name>
    <dbReference type="NCBI Taxonomy" id="103733"/>
    <lineage>
        <taxon>Bacteria</taxon>
        <taxon>Bacillati</taxon>
        <taxon>Actinomycetota</taxon>
        <taxon>Actinomycetes</taxon>
        <taxon>Pseudonocardiales</taxon>
        <taxon>Pseudonocardiaceae</taxon>
        <taxon>Saccharothrix</taxon>
    </lineage>
</organism>
<keyword evidence="1 2" id="KW-0238">DNA-binding</keyword>
<dbReference type="InterPro" id="IPR001647">
    <property type="entry name" value="HTH_TetR"/>
</dbReference>
<dbReference type="RefSeq" id="WP_084717023.1">
    <property type="nucleotide sequence ID" value="NZ_CP034550.1"/>
</dbReference>
<accession>A0A5Q0H5V8</accession>
<feature type="domain" description="HTH tetR-type" evidence="4">
    <location>
        <begin position="1"/>
        <end position="61"/>
    </location>
</feature>
<evidence type="ECO:0000256" key="1">
    <source>
        <dbReference type="ARBA" id="ARBA00023125"/>
    </source>
</evidence>
<evidence type="ECO:0000313" key="5">
    <source>
        <dbReference type="EMBL" id="QFZ21586.1"/>
    </source>
</evidence>
<dbReference type="Pfam" id="PF00440">
    <property type="entry name" value="TetR_N"/>
    <property type="match status" value="1"/>
</dbReference>
<keyword evidence="6" id="KW-1185">Reference proteome</keyword>
<sequence>MGHREQLLAGARKCLYERGYSNTTARDIVAASNTNLASIGYHFGSKEALLSAALLEAFQEWGAELDRVMTAAGADQTAAGRLETMWSGVLESFSSHRPLWVAGIEAFSLAERMPDLREKLATAYQHARPSLGALALPDEAPDHPTRLAAGSFLLAVMTGLTVQNLLDPDAAPTAGDLLSAVRAIAERVGPTPEDGTPSGDGTPAGNGAAPRVNGVATTEPDPEPDPEAGAGAHP</sequence>
<protein>
    <submittedName>
        <fullName evidence="5">TetR family transcriptional regulator</fullName>
    </submittedName>
</protein>